<keyword evidence="4" id="KW-1185">Reference proteome</keyword>
<protein>
    <submittedName>
        <fullName evidence="2 3">Uncharacterized protein</fullName>
    </submittedName>
</protein>
<accession>K7KSQ7</accession>
<evidence type="ECO:0000256" key="1">
    <source>
        <dbReference type="SAM" id="Phobius"/>
    </source>
</evidence>
<dbReference type="EnsemblPlants" id="KRH51768">
    <property type="protein sequence ID" value="KRH51768"/>
    <property type="gene ID" value="GLYMA_06G027800"/>
</dbReference>
<evidence type="ECO:0000313" key="3">
    <source>
        <dbReference type="EnsemblPlants" id="KRH51768"/>
    </source>
</evidence>
<reference evidence="3" key="2">
    <citation type="submission" date="2018-02" db="UniProtKB">
        <authorList>
            <consortium name="EnsemblPlants"/>
        </authorList>
    </citation>
    <scope>IDENTIFICATION</scope>
    <source>
        <strain evidence="3">Williams 82</strain>
    </source>
</reference>
<reference evidence="2 3" key="1">
    <citation type="journal article" date="2010" name="Nature">
        <title>Genome sequence of the palaeopolyploid soybean.</title>
        <authorList>
            <person name="Schmutz J."/>
            <person name="Cannon S.B."/>
            <person name="Schlueter J."/>
            <person name="Ma J."/>
            <person name="Mitros T."/>
            <person name="Nelson W."/>
            <person name="Hyten D.L."/>
            <person name="Song Q."/>
            <person name="Thelen J.J."/>
            <person name="Cheng J."/>
            <person name="Xu D."/>
            <person name="Hellsten U."/>
            <person name="May G.D."/>
            <person name="Yu Y."/>
            <person name="Sakurai T."/>
            <person name="Umezawa T."/>
            <person name="Bhattacharyya M.K."/>
            <person name="Sandhu D."/>
            <person name="Valliyodan B."/>
            <person name="Lindquist E."/>
            <person name="Peto M."/>
            <person name="Grant D."/>
            <person name="Shu S."/>
            <person name="Goodstein D."/>
            <person name="Barry K."/>
            <person name="Futrell-Griggs M."/>
            <person name="Abernathy B."/>
            <person name="Du J."/>
            <person name="Tian Z."/>
            <person name="Zhu L."/>
            <person name="Gill N."/>
            <person name="Joshi T."/>
            <person name="Libault M."/>
            <person name="Sethuraman A."/>
            <person name="Zhang X.-C."/>
            <person name="Shinozaki K."/>
            <person name="Nguyen H.T."/>
            <person name="Wing R.A."/>
            <person name="Cregan P."/>
            <person name="Specht J."/>
            <person name="Grimwood J."/>
            <person name="Rokhsar D."/>
            <person name="Stacey G."/>
            <person name="Shoemaker R.C."/>
            <person name="Jackson S.A."/>
        </authorList>
    </citation>
    <scope>NUCLEOTIDE SEQUENCE [LARGE SCALE GENOMIC DNA]</scope>
    <source>
        <strain evidence="3">cv. Williams 82</strain>
        <tissue evidence="2">Callus</tissue>
    </source>
</reference>
<gene>
    <name evidence="2" type="ORF">GLYMA_06G027800</name>
</gene>
<evidence type="ECO:0000313" key="4">
    <source>
        <dbReference type="Proteomes" id="UP000008827"/>
    </source>
</evidence>
<dbReference type="EMBL" id="CM000839">
    <property type="protein sequence ID" value="KRH51768.1"/>
    <property type="molecule type" value="Genomic_DNA"/>
</dbReference>
<reference evidence="2" key="3">
    <citation type="submission" date="2018-07" db="EMBL/GenBank/DDBJ databases">
        <title>WGS assembly of Glycine max.</title>
        <authorList>
            <person name="Schmutz J."/>
            <person name="Cannon S."/>
            <person name="Schlueter J."/>
            <person name="Ma J."/>
            <person name="Mitros T."/>
            <person name="Nelson W."/>
            <person name="Hyten D."/>
            <person name="Song Q."/>
            <person name="Thelen J."/>
            <person name="Cheng J."/>
            <person name="Xu D."/>
            <person name="Hellsten U."/>
            <person name="May G."/>
            <person name="Yu Y."/>
            <person name="Sakurai T."/>
            <person name="Umezawa T."/>
            <person name="Bhattacharyya M."/>
            <person name="Sandhu D."/>
            <person name="Valliyodan B."/>
            <person name="Lindquist E."/>
            <person name="Peto M."/>
            <person name="Grant D."/>
            <person name="Shu S."/>
            <person name="Goodstein D."/>
            <person name="Barry K."/>
            <person name="Futrell-Griggs M."/>
            <person name="Abernathy B."/>
            <person name="Du J."/>
            <person name="Tian Z."/>
            <person name="Zhu L."/>
            <person name="Gill N."/>
            <person name="Joshi T."/>
            <person name="Libault M."/>
            <person name="Sethuraman A."/>
            <person name="Zhang X."/>
            <person name="Shinozaki K."/>
            <person name="Nguyen H."/>
            <person name="Wing R."/>
            <person name="Cregan P."/>
            <person name="Specht J."/>
            <person name="Grimwood J."/>
            <person name="Rokhsar D."/>
            <person name="Stacey G."/>
            <person name="Shoemaker R."/>
            <person name="Jackson S."/>
        </authorList>
    </citation>
    <scope>NUCLEOTIDE SEQUENCE</scope>
    <source>
        <tissue evidence="2">Callus</tissue>
    </source>
</reference>
<evidence type="ECO:0000313" key="2">
    <source>
        <dbReference type="EMBL" id="KRH51768.1"/>
    </source>
</evidence>
<dbReference type="AlphaFoldDB" id="K7KSQ7"/>
<organism evidence="3">
    <name type="scientific">Glycine max</name>
    <name type="common">Soybean</name>
    <name type="synonym">Glycine hispida</name>
    <dbReference type="NCBI Taxonomy" id="3847"/>
    <lineage>
        <taxon>Eukaryota</taxon>
        <taxon>Viridiplantae</taxon>
        <taxon>Streptophyta</taxon>
        <taxon>Embryophyta</taxon>
        <taxon>Tracheophyta</taxon>
        <taxon>Spermatophyta</taxon>
        <taxon>Magnoliopsida</taxon>
        <taxon>eudicotyledons</taxon>
        <taxon>Gunneridae</taxon>
        <taxon>Pentapetalae</taxon>
        <taxon>rosids</taxon>
        <taxon>fabids</taxon>
        <taxon>Fabales</taxon>
        <taxon>Fabaceae</taxon>
        <taxon>Papilionoideae</taxon>
        <taxon>50 kb inversion clade</taxon>
        <taxon>NPAAA clade</taxon>
        <taxon>indigoferoid/millettioid clade</taxon>
        <taxon>Phaseoleae</taxon>
        <taxon>Glycine</taxon>
        <taxon>Glycine subgen. Soja</taxon>
    </lineage>
</organism>
<feature type="transmembrane region" description="Helical" evidence="1">
    <location>
        <begin position="116"/>
        <end position="141"/>
    </location>
</feature>
<sequence>MDKILHCSYRFPVLPLHPRETRARRLSYATAVTASTMATITAISTFSSASSSAIIAASASLDSTVFGVTDLNNPSASISTVSWSTRLLKRSSPYHSSYASFISQTLFSLFTAQGRVLHVAIFLLGFFIVSLFHVILLYLYILY</sequence>
<dbReference type="HOGENOM" id="CLU_1809687_0_0_1"/>
<dbReference type="PaxDb" id="3847-GLYMA06G03060.1"/>
<dbReference type="Proteomes" id="UP000008827">
    <property type="component" value="Chromosome 6"/>
</dbReference>
<keyword evidence="1" id="KW-0472">Membrane</keyword>
<proteinExistence type="predicted"/>
<keyword evidence="1" id="KW-0812">Transmembrane</keyword>
<name>K7KSQ7_SOYBN</name>
<keyword evidence="1" id="KW-1133">Transmembrane helix</keyword>
<dbReference type="InParanoid" id="K7KSQ7"/>
<dbReference type="Gramene" id="KRH51768">
    <property type="protein sequence ID" value="KRH51768"/>
    <property type="gene ID" value="GLYMA_06G027800"/>
</dbReference>